<keyword evidence="8" id="KW-1185">Reference proteome</keyword>
<name>A0ABV6KZZ3_9BACI</name>
<proteinExistence type="predicted"/>
<keyword evidence="5" id="KW-1015">Disulfide bond</keyword>
<evidence type="ECO:0000313" key="8">
    <source>
        <dbReference type="Proteomes" id="UP001589738"/>
    </source>
</evidence>
<dbReference type="SUPFAM" id="SSF51971">
    <property type="entry name" value="Nucleotide-binding domain"/>
    <property type="match status" value="1"/>
</dbReference>
<protein>
    <submittedName>
        <fullName evidence="7">FAD-dependent oxidoreductase</fullName>
    </submittedName>
</protein>
<dbReference type="PANTHER" id="PTHR13847:SF274">
    <property type="entry name" value="RIESKE 2FE-2S IRON-SULFUR PROTEIN YHFW-RELATED"/>
    <property type="match status" value="1"/>
</dbReference>
<dbReference type="PRINTS" id="PR00162">
    <property type="entry name" value="RIESKE"/>
</dbReference>
<keyword evidence="2" id="KW-0479">Metal-binding</keyword>
<dbReference type="Gene3D" id="3.50.50.60">
    <property type="entry name" value="FAD/NAD(P)-binding domain"/>
    <property type="match status" value="1"/>
</dbReference>
<dbReference type="Pfam" id="PF00355">
    <property type="entry name" value="Rieske"/>
    <property type="match status" value="1"/>
</dbReference>
<dbReference type="InterPro" id="IPR017941">
    <property type="entry name" value="Rieske_2Fe-2S"/>
</dbReference>
<dbReference type="InterPro" id="IPR038010">
    <property type="entry name" value="YhfW_C"/>
</dbReference>
<dbReference type="SUPFAM" id="SSF50022">
    <property type="entry name" value="ISP domain"/>
    <property type="match status" value="1"/>
</dbReference>
<reference evidence="7 8" key="1">
    <citation type="submission" date="2024-09" db="EMBL/GenBank/DDBJ databases">
        <authorList>
            <person name="Sun Q."/>
            <person name="Mori K."/>
        </authorList>
    </citation>
    <scope>NUCLEOTIDE SEQUENCE [LARGE SCALE GENOMIC DNA]</scope>
    <source>
        <strain evidence="7 8">CGMCC 1.9126</strain>
    </source>
</reference>
<evidence type="ECO:0000259" key="6">
    <source>
        <dbReference type="PROSITE" id="PS51296"/>
    </source>
</evidence>
<dbReference type="PANTHER" id="PTHR13847">
    <property type="entry name" value="SARCOSINE DEHYDROGENASE-RELATED"/>
    <property type="match status" value="1"/>
</dbReference>
<evidence type="ECO:0000256" key="4">
    <source>
        <dbReference type="ARBA" id="ARBA00023014"/>
    </source>
</evidence>
<accession>A0ABV6KZZ3</accession>
<dbReference type="EMBL" id="JBHLUU010000123">
    <property type="protein sequence ID" value="MFC0477631.1"/>
    <property type="molecule type" value="Genomic_DNA"/>
</dbReference>
<dbReference type="Gene3D" id="2.102.10.10">
    <property type="entry name" value="Rieske [2Fe-2S] iron-sulphur domain"/>
    <property type="match status" value="1"/>
</dbReference>
<dbReference type="PROSITE" id="PS51296">
    <property type="entry name" value="RIESKE"/>
    <property type="match status" value="1"/>
</dbReference>
<dbReference type="RefSeq" id="WP_377058974.1">
    <property type="nucleotide sequence ID" value="NZ_JBHLUU010000123.1"/>
</dbReference>
<dbReference type="Gene3D" id="3.30.9.10">
    <property type="entry name" value="D-Amino Acid Oxidase, subunit A, domain 2"/>
    <property type="match status" value="1"/>
</dbReference>
<keyword evidence="3" id="KW-0408">Iron</keyword>
<dbReference type="InterPro" id="IPR005805">
    <property type="entry name" value="Rieske_Fe-S_prot_C"/>
</dbReference>
<dbReference type="InterPro" id="IPR036922">
    <property type="entry name" value="Rieske_2Fe-2S_sf"/>
</dbReference>
<evidence type="ECO:0000313" key="7">
    <source>
        <dbReference type="EMBL" id="MFC0477631.1"/>
    </source>
</evidence>
<feature type="domain" description="Rieske" evidence="6">
    <location>
        <begin position="425"/>
        <end position="509"/>
    </location>
</feature>
<organism evidence="7 8">
    <name type="scientific">Robertmurraya beringensis</name>
    <dbReference type="NCBI Taxonomy" id="641660"/>
    <lineage>
        <taxon>Bacteria</taxon>
        <taxon>Bacillati</taxon>
        <taxon>Bacillota</taxon>
        <taxon>Bacilli</taxon>
        <taxon>Bacillales</taxon>
        <taxon>Bacillaceae</taxon>
        <taxon>Robertmurraya</taxon>
    </lineage>
</organism>
<evidence type="ECO:0000256" key="1">
    <source>
        <dbReference type="ARBA" id="ARBA00022714"/>
    </source>
</evidence>
<evidence type="ECO:0000256" key="2">
    <source>
        <dbReference type="ARBA" id="ARBA00022723"/>
    </source>
</evidence>
<dbReference type="CDD" id="cd03477">
    <property type="entry name" value="Rieske_YhfW_C"/>
    <property type="match status" value="1"/>
</dbReference>
<keyword evidence="1" id="KW-0001">2Fe-2S</keyword>
<sequence length="509" mass="57028">MKDYEMPRFPEPYWRDMDLPIYNSLIEDIHMDVAIVGAGITGITAGYLLAKEGLKVAILEAGRVLNGTTGHTTAKITAQHGLIYNELLQNFGEERAKMYYQGSADALEFINQMVKEHSIECDFSTQEAIIYAVSEEKAYTVEEEADAYRKLGIRGELTEESLPFNIKSMSTLVMPDQAQFHPLKYLNVLLRKFIEAGGVVYENVTATDVEEGSQPQVVLRNGKKVSCDHVIAASHFPFVDKNGFYFTRLEVKRSYIVAVTTQKEFPGGMFYSADSPTRSLRSTPLENGEQLVLVSGDGHKTGQGVDTMKHYLALEEFAHDVFGIKEYKYRWSAQDLITLDKIPYIGPVTEKNSNIQIATGYRKWGMTNGTQAALVLADTILGKENVYRDFYAPQRFDSDPDIKKFIKINADVAKHLVKGKLEYVGKEPGEVEVDEGAVVMVKGERAGAYRDHEGCLHLVDTTCTHLGCEVEWNHGDRTWDCPCHGSRFSYDGEVVEGPANKPLKKVELD</sequence>
<keyword evidence="4" id="KW-0411">Iron-sulfur</keyword>
<comment type="caution">
    <text evidence="7">The sequence shown here is derived from an EMBL/GenBank/DDBJ whole genome shotgun (WGS) entry which is preliminary data.</text>
</comment>
<evidence type="ECO:0000256" key="3">
    <source>
        <dbReference type="ARBA" id="ARBA00023004"/>
    </source>
</evidence>
<evidence type="ECO:0000256" key="5">
    <source>
        <dbReference type="ARBA" id="ARBA00023157"/>
    </source>
</evidence>
<dbReference type="Pfam" id="PF01266">
    <property type="entry name" value="DAO"/>
    <property type="match status" value="1"/>
</dbReference>
<dbReference type="Proteomes" id="UP001589738">
    <property type="component" value="Unassembled WGS sequence"/>
</dbReference>
<dbReference type="InterPro" id="IPR006076">
    <property type="entry name" value="FAD-dep_OxRdtase"/>
</dbReference>
<gene>
    <name evidence="7" type="ORF">ACFFHF_20785</name>
</gene>
<dbReference type="InterPro" id="IPR036188">
    <property type="entry name" value="FAD/NAD-bd_sf"/>
</dbReference>